<evidence type="ECO:0000256" key="1">
    <source>
        <dbReference type="ARBA" id="ARBA00022723"/>
    </source>
</evidence>
<evidence type="ECO:0000313" key="7">
    <source>
        <dbReference type="EMBL" id="KAL1569124.1"/>
    </source>
</evidence>
<gene>
    <name evidence="7" type="ORF">AAHA92_00636</name>
</gene>
<dbReference type="AlphaFoldDB" id="A0ABD1IMP7"/>
<evidence type="ECO:0000256" key="3">
    <source>
        <dbReference type="ARBA" id="ARBA00022833"/>
    </source>
</evidence>
<sequence length="885" mass="95580">MAGITAAPVTGLYTNDGNIGGGTAVQSTGFTQRDLNNFRISAVIDRLNGHFSNNIKNDKEFENLCLSLSRGIDYCIANNYVANRSCALPSLIKQVGQIKNDAPTQATIMVLMISVKSACQNGWFPDQDSAELSNLAKEVESNFCSASDFSSDPNPSHPVISTVMSRFYPRLRMGHIFVFLEVKPGFEAYVSDFQISKKKCAPGDRIRLLIVQTDNFDTSSCLVTPAKVNFLLNGKGVERRINLFVDTGPQLPTVVTPMLKYGSNLLQAVGEFNGNYIIVVAFMSEVPNPDSNTLQDCEQHAPATIDADSEVIEGSSRISVNCPISFARIKIPVKGLSCKHIQCFDFDNYVDMNSRRPSWRCPHCNQHVCFSDIRIDKKMVKILKEVRPNVSDIIVSSDGSWNAAMGSEETTEKPEDKTLNTGLDESPQPGEILDLTQIDEPMDVFDASGIEDRKHFSMANAHSTSINPHLASANDANQSSTHTESDDFWSGIYRSTFGQGTLDVRSNAQTSGSSASTSNLTNVGAFHHDAVATTSAPQIGTPMLQYQQYQLGNSPVISDYGRPSAVSRHITRTASAVQGLPSQTSTPILQRSSSANAASSPFTPNGLSAASQASPATYNLTSNHASPHQVPPGSYSSTLPQHPSIQQNRPFSFAQSPPQNTGFLDPNQVPNMYTVSNEHQSSSQPTNFRIPRAASHFSRTLQPSVQPSTNVMRQSHAGVASTQHLNVHRTGVASSTQQDQWRTTVNRASQMSIGASRAVPWNSSSPNIPAPIADQRVSDRATPPPQTVTTTQNSVDSNWRPPGRMRGALLGQAYDDALQQYIIQPTQQAQAARPISNPMALPNVRSTLPAFVPGGNAQVLRASNSASATPAGRPAGADILPSGST</sequence>
<evidence type="ECO:0000259" key="6">
    <source>
        <dbReference type="PROSITE" id="PS51044"/>
    </source>
</evidence>
<dbReference type="PROSITE" id="PS51044">
    <property type="entry name" value="ZF_SP_RING"/>
    <property type="match status" value="1"/>
</dbReference>
<dbReference type="InterPro" id="IPR013083">
    <property type="entry name" value="Znf_RING/FYVE/PHD"/>
</dbReference>
<reference evidence="7 8" key="1">
    <citation type="submission" date="2024-06" db="EMBL/GenBank/DDBJ databases">
        <title>A chromosome level genome sequence of Diviner's sage (Salvia divinorum).</title>
        <authorList>
            <person name="Ford S.A."/>
            <person name="Ro D.-K."/>
            <person name="Ness R.W."/>
            <person name="Phillips M.A."/>
        </authorList>
    </citation>
    <scope>NUCLEOTIDE SEQUENCE [LARGE SCALE GENOMIC DNA]</scope>
    <source>
        <strain evidence="7">SAF-2024a</strain>
        <tissue evidence="7">Leaf</tissue>
    </source>
</reference>
<feature type="region of interest" description="Disordered" evidence="5">
    <location>
        <begin position="756"/>
        <end position="801"/>
    </location>
</feature>
<dbReference type="PANTHER" id="PTHR10782:SF4">
    <property type="entry name" value="TONALLI, ISOFORM E"/>
    <property type="match status" value="1"/>
</dbReference>
<dbReference type="EMBL" id="JBEAFC010000001">
    <property type="protein sequence ID" value="KAL1569124.1"/>
    <property type="molecule type" value="Genomic_DNA"/>
</dbReference>
<evidence type="ECO:0000256" key="4">
    <source>
        <dbReference type="PROSITE-ProRule" id="PRU00452"/>
    </source>
</evidence>
<dbReference type="Pfam" id="PF02891">
    <property type="entry name" value="zf-MIZ"/>
    <property type="match status" value="1"/>
</dbReference>
<dbReference type="GO" id="GO:0019789">
    <property type="term" value="F:SUMO transferase activity"/>
    <property type="evidence" value="ECO:0007669"/>
    <property type="project" value="UniProtKB-ARBA"/>
</dbReference>
<proteinExistence type="predicted"/>
<comment type="caution">
    <text evidence="7">The sequence shown here is derived from an EMBL/GenBank/DDBJ whole genome shotgun (WGS) entry which is preliminary data.</text>
</comment>
<dbReference type="InterPro" id="IPR004181">
    <property type="entry name" value="Znf_MIZ"/>
</dbReference>
<feature type="compositionally biased region" description="Polar residues" evidence="5">
    <location>
        <begin position="697"/>
        <end position="713"/>
    </location>
</feature>
<feature type="compositionally biased region" description="Polar residues" evidence="5">
    <location>
        <begin position="574"/>
        <end position="626"/>
    </location>
</feature>
<keyword evidence="8" id="KW-1185">Reference proteome</keyword>
<evidence type="ECO:0000256" key="2">
    <source>
        <dbReference type="ARBA" id="ARBA00022771"/>
    </source>
</evidence>
<dbReference type="GO" id="GO:0016925">
    <property type="term" value="P:protein sumoylation"/>
    <property type="evidence" value="ECO:0007669"/>
    <property type="project" value="UniProtKB-ARBA"/>
</dbReference>
<keyword evidence="1" id="KW-0479">Metal-binding</keyword>
<accession>A0ABD1IMP7</accession>
<feature type="compositionally biased region" description="Polar residues" evidence="5">
    <location>
        <begin position="634"/>
        <end position="687"/>
    </location>
</feature>
<evidence type="ECO:0000313" key="8">
    <source>
        <dbReference type="Proteomes" id="UP001567538"/>
    </source>
</evidence>
<feature type="region of interest" description="Disordered" evidence="5">
    <location>
        <begin position="574"/>
        <end position="720"/>
    </location>
</feature>
<organism evidence="7 8">
    <name type="scientific">Salvia divinorum</name>
    <name type="common">Maria pastora</name>
    <name type="synonym">Diviner's sage</name>
    <dbReference type="NCBI Taxonomy" id="28513"/>
    <lineage>
        <taxon>Eukaryota</taxon>
        <taxon>Viridiplantae</taxon>
        <taxon>Streptophyta</taxon>
        <taxon>Embryophyta</taxon>
        <taxon>Tracheophyta</taxon>
        <taxon>Spermatophyta</taxon>
        <taxon>Magnoliopsida</taxon>
        <taxon>eudicotyledons</taxon>
        <taxon>Gunneridae</taxon>
        <taxon>Pentapetalae</taxon>
        <taxon>asterids</taxon>
        <taxon>lamiids</taxon>
        <taxon>Lamiales</taxon>
        <taxon>Lamiaceae</taxon>
        <taxon>Nepetoideae</taxon>
        <taxon>Mentheae</taxon>
        <taxon>Salviinae</taxon>
        <taxon>Salvia</taxon>
        <taxon>Salvia subgen. Calosphace</taxon>
    </lineage>
</organism>
<feature type="region of interest" description="Disordered" evidence="5">
    <location>
        <begin position="862"/>
        <end position="885"/>
    </location>
</feature>
<dbReference type="GO" id="GO:0008270">
    <property type="term" value="F:zinc ion binding"/>
    <property type="evidence" value="ECO:0007669"/>
    <property type="project" value="UniProtKB-KW"/>
</dbReference>
<feature type="domain" description="SP-RING-type" evidence="6">
    <location>
        <begin position="307"/>
        <end position="388"/>
    </location>
</feature>
<evidence type="ECO:0000256" key="5">
    <source>
        <dbReference type="SAM" id="MobiDB-lite"/>
    </source>
</evidence>
<dbReference type="Gene3D" id="3.30.40.10">
    <property type="entry name" value="Zinc/RING finger domain, C3HC4 (zinc finger)"/>
    <property type="match status" value="1"/>
</dbReference>
<dbReference type="CDD" id="cd16650">
    <property type="entry name" value="SP-RING_PIAS-like"/>
    <property type="match status" value="1"/>
</dbReference>
<protein>
    <submittedName>
        <fullName evidence="7">E4 SUMO-protein ligase PIAL2-like isoform X2</fullName>
    </submittedName>
</protein>
<dbReference type="PANTHER" id="PTHR10782">
    <property type="entry name" value="ZINC FINGER MIZ DOMAIN-CONTAINING PROTEIN"/>
    <property type="match status" value="1"/>
</dbReference>
<keyword evidence="3" id="KW-0862">Zinc</keyword>
<name>A0ABD1IMP7_SALDI</name>
<feature type="region of interest" description="Disordered" evidence="5">
    <location>
        <begin position="401"/>
        <end position="430"/>
    </location>
</feature>
<keyword evidence="2 4" id="KW-0863">Zinc-finger</keyword>
<dbReference type="Proteomes" id="UP001567538">
    <property type="component" value="Unassembled WGS sequence"/>
</dbReference>